<comment type="caution">
    <text evidence="1">The sequence shown here is derived from an EMBL/GenBank/DDBJ whole genome shotgun (WGS) entry which is preliminary data.</text>
</comment>
<organism evidence="1 2">
    <name type="scientific">Candidatus Geothrix odensensis</name>
    <dbReference type="NCBI Taxonomy" id="2954440"/>
    <lineage>
        <taxon>Bacteria</taxon>
        <taxon>Pseudomonadati</taxon>
        <taxon>Acidobacteriota</taxon>
        <taxon>Holophagae</taxon>
        <taxon>Holophagales</taxon>
        <taxon>Holophagaceae</taxon>
        <taxon>Geothrix</taxon>
    </lineage>
</organism>
<reference evidence="1 2" key="1">
    <citation type="submission" date="2020-10" db="EMBL/GenBank/DDBJ databases">
        <title>Connecting structure to function with the recovery of over 1000 high-quality activated sludge metagenome-assembled genomes encoding full-length rRNA genes using long-read sequencing.</title>
        <authorList>
            <person name="Singleton C.M."/>
            <person name="Petriglieri F."/>
            <person name="Kristensen J.M."/>
            <person name="Kirkegaard R.H."/>
            <person name="Michaelsen T.Y."/>
            <person name="Andersen M.H."/>
            <person name="Karst S.M."/>
            <person name="Dueholm M.S."/>
            <person name="Nielsen P.H."/>
            <person name="Albertsen M."/>
        </authorList>
    </citation>
    <scope>NUCLEOTIDE SEQUENCE [LARGE SCALE GENOMIC DNA]</scope>
    <source>
        <strain evidence="1">OdNE_18-Q3-R46-58_MAXAC.008</strain>
    </source>
</reference>
<accession>A0A936K759</accession>
<evidence type="ECO:0000313" key="2">
    <source>
        <dbReference type="Proteomes" id="UP000709959"/>
    </source>
</evidence>
<dbReference type="Proteomes" id="UP000709959">
    <property type="component" value="Unassembled WGS sequence"/>
</dbReference>
<proteinExistence type="predicted"/>
<name>A0A936K759_9BACT</name>
<evidence type="ECO:0000313" key="1">
    <source>
        <dbReference type="EMBL" id="MBK8573589.1"/>
    </source>
</evidence>
<dbReference type="EMBL" id="JADKCH010000023">
    <property type="protein sequence ID" value="MBK8573589.1"/>
    <property type="molecule type" value="Genomic_DNA"/>
</dbReference>
<dbReference type="AlphaFoldDB" id="A0A936K759"/>
<protein>
    <submittedName>
        <fullName evidence="1">Uncharacterized protein</fullName>
    </submittedName>
</protein>
<gene>
    <name evidence="1" type="ORF">IPN91_13380</name>
</gene>
<sequence length="268" mass="29370">MDRDIDGLVHFHADFRNAELLKAALAGLEEGEYRGLVARESGLILDIYEQVFDHQSFTGRSGSFYKYEGLGCIYWHMVSKLLLAVDEIRASTPADDTVGLARLNIHYQAIREGIGVHKAPADYGAIPIDPYSHTPGFAGAQQPGMTGQVKEDCLTRLSEMGIQVTEGRLGFRPRLVAETEFLREPGTFHFVDVHGEAENLPLAAGCLAYTFCQVPVVAHHAGHPHILITRRDGSVQETPGLELDEIASAAIFERTGAIRSLEVFLGLS</sequence>